<evidence type="ECO:0000313" key="5">
    <source>
        <dbReference type="Proteomes" id="UP001174936"/>
    </source>
</evidence>
<accession>A0AA39YT58</accession>
<name>A0AA39YT58_9PEZI</name>
<dbReference type="Proteomes" id="UP001174936">
    <property type="component" value="Unassembled WGS sequence"/>
</dbReference>
<dbReference type="InterPro" id="IPR002110">
    <property type="entry name" value="Ankyrin_rpt"/>
</dbReference>
<feature type="repeat" description="ANK" evidence="3">
    <location>
        <begin position="137"/>
        <end position="169"/>
    </location>
</feature>
<proteinExistence type="predicted"/>
<dbReference type="SUPFAM" id="SSF48403">
    <property type="entry name" value="Ankyrin repeat"/>
    <property type="match status" value="1"/>
</dbReference>
<comment type="caution">
    <text evidence="4">The sequence shown here is derived from an EMBL/GenBank/DDBJ whole genome shotgun (WGS) entry which is preliminary data.</text>
</comment>
<dbReference type="PANTHER" id="PTHR24198:SF165">
    <property type="entry name" value="ANKYRIN REPEAT-CONTAINING PROTEIN-RELATED"/>
    <property type="match status" value="1"/>
</dbReference>
<feature type="repeat" description="ANK" evidence="3">
    <location>
        <begin position="104"/>
        <end position="136"/>
    </location>
</feature>
<dbReference type="EMBL" id="JAULSV010000001">
    <property type="protein sequence ID" value="KAK0656970.1"/>
    <property type="molecule type" value="Genomic_DNA"/>
</dbReference>
<evidence type="ECO:0000313" key="4">
    <source>
        <dbReference type="EMBL" id="KAK0656970.1"/>
    </source>
</evidence>
<feature type="repeat" description="ANK" evidence="3">
    <location>
        <begin position="71"/>
        <end position="103"/>
    </location>
</feature>
<evidence type="ECO:0000256" key="1">
    <source>
        <dbReference type="ARBA" id="ARBA00022737"/>
    </source>
</evidence>
<sequence>MTGCAAPLLRRLSSRYAVALIARLPSHQDESKLVCYHDGRLDLKPTQVALCEQVVQILLASGSPIDTEDKDFGLPLHIASFIGSELLVKLILERGGGVDATGGYFETALFAAVEGRRTEIMKLLLERGAEANRCHQEFGTPLCRACGKDDIESARALLSHGADPNIETQSGETPLSLALKSNNRPLLSLLAESKVIPRVRDEDILIAARLFRHHDVLDWLLKLDENVIPSEDTIRTLLREPGVPAKSIGGLVVRNRDLGVTEKMLKLASRATVVQTLLRIRPICKLTLGVIGVQRERAAIGLLLDHDENFSITEAVVLAVLRTPSPSPPMRASKDVLGLLWERNPELRVTTAMISAASKSPSDLQFILERNVSAPVRYESLCTAASWHPDVAHKLIRMLLAHDKTLKPREETVSLVLARHPSDKMMLALGALLESNPALQIPGATSLAVFDPVRFMAWTQLQRQLDVIVRQIRIVDRRNEDV</sequence>
<evidence type="ECO:0000256" key="2">
    <source>
        <dbReference type="ARBA" id="ARBA00023043"/>
    </source>
</evidence>
<reference evidence="4" key="1">
    <citation type="submission" date="2023-06" db="EMBL/GenBank/DDBJ databases">
        <title>Genome-scale phylogeny and comparative genomics of the fungal order Sordariales.</title>
        <authorList>
            <consortium name="Lawrence Berkeley National Laboratory"/>
            <person name="Hensen N."/>
            <person name="Bonometti L."/>
            <person name="Westerberg I."/>
            <person name="Brannstrom I.O."/>
            <person name="Guillou S."/>
            <person name="Cros-Aarteil S."/>
            <person name="Calhoun S."/>
            <person name="Haridas S."/>
            <person name="Kuo A."/>
            <person name="Mondo S."/>
            <person name="Pangilinan J."/>
            <person name="Riley R."/>
            <person name="Labutti K."/>
            <person name="Andreopoulos B."/>
            <person name="Lipzen A."/>
            <person name="Chen C."/>
            <person name="Yanf M."/>
            <person name="Daum C."/>
            <person name="Ng V."/>
            <person name="Clum A."/>
            <person name="Steindorff A."/>
            <person name="Ohm R."/>
            <person name="Martin F."/>
            <person name="Silar P."/>
            <person name="Natvig D."/>
            <person name="Lalanne C."/>
            <person name="Gautier V."/>
            <person name="Ament-Velasquez S.L."/>
            <person name="Kruys A."/>
            <person name="Hutchinson M.I."/>
            <person name="Powell A.J."/>
            <person name="Barry K."/>
            <person name="Miller A.N."/>
            <person name="Grigoriev I.V."/>
            <person name="Debuchy R."/>
            <person name="Gladieux P."/>
            <person name="Thoren M.H."/>
            <person name="Johannesson H."/>
        </authorList>
    </citation>
    <scope>NUCLEOTIDE SEQUENCE</scope>
    <source>
        <strain evidence="4">SMH2532-1</strain>
    </source>
</reference>
<dbReference type="PANTHER" id="PTHR24198">
    <property type="entry name" value="ANKYRIN REPEAT AND PROTEIN KINASE DOMAIN-CONTAINING PROTEIN"/>
    <property type="match status" value="1"/>
</dbReference>
<keyword evidence="5" id="KW-1185">Reference proteome</keyword>
<dbReference type="AlphaFoldDB" id="A0AA39YT58"/>
<dbReference type="PROSITE" id="PS50088">
    <property type="entry name" value="ANK_REPEAT"/>
    <property type="match status" value="3"/>
</dbReference>
<keyword evidence="2 3" id="KW-0040">ANK repeat</keyword>
<dbReference type="Pfam" id="PF12796">
    <property type="entry name" value="Ank_2"/>
    <property type="match status" value="2"/>
</dbReference>
<organism evidence="4 5">
    <name type="scientific">Cercophora newfieldiana</name>
    <dbReference type="NCBI Taxonomy" id="92897"/>
    <lineage>
        <taxon>Eukaryota</taxon>
        <taxon>Fungi</taxon>
        <taxon>Dikarya</taxon>
        <taxon>Ascomycota</taxon>
        <taxon>Pezizomycotina</taxon>
        <taxon>Sordariomycetes</taxon>
        <taxon>Sordariomycetidae</taxon>
        <taxon>Sordariales</taxon>
        <taxon>Lasiosphaeriaceae</taxon>
        <taxon>Cercophora</taxon>
    </lineage>
</organism>
<dbReference type="Gene3D" id="1.25.40.20">
    <property type="entry name" value="Ankyrin repeat-containing domain"/>
    <property type="match status" value="1"/>
</dbReference>
<dbReference type="InterPro" id="IPR036770">
    <property type="entry name" value="Ankyrin_rpt-contain_sf"/>
</dbReference>
<protein>
    <submittedName>
        <fullName evidence="4">Ankyrin repeat-containing domain protein</fullName>
    </submittedName>
</protein>
<keyword evidence="1" id="KW-0677">Repeat</keyword>
<gene>
    <name evidence="4" type="ORF">B0T16DRAFT_452475</name>
</gene>
<dbReference type="SMART" id="SM00248">
    <property type="entry name" value="ANK"/>
    <property type="match status" value="4"/>
</dbReference>
<evidence type="ECO:0000256" key="3">
    <source>
        <dbReference type="PROSITE-ProRule" id="PRU00023"/>
    </source>
</evidence>